<dbReference type="Gene3D" id="3.40.50.300">
    <property type="entry name" value="P-loop containing nucleotide triphosphate hydrolases"/>
    <property type="match status" value="1"/>
</dbReference>
<dbReference type="Proteomes" id="UP001165060">
    <property type="component" value="Unassembled WGS sequence"/>
</dbReference>
<gene>
    <name evidence="2" type="ORF">TeGR_g1141</name>
</gene>
<dbReference type="InterPro" id="IPR027417">
    <property type="entry name" value="P-loop_NTPase"/>
</dbReference>
<feature type="region of interest" description="Disordered" evidence="1">
    <location>
        <begin position="242"/>
        <end position="264"/>
    </location>
</feature>
<sequence length="610" mass="63438">MPATVHIADGAGSDSDGSSTSSSDSEAAPALPSLEGPSASAAPSVKHPQEQLCCALSCFCPCLALAENQSILKQDYSGNHLCSHCTRNCAGCPCLLPCISAGLEAQLMNRRFDAHLPSSTLDSLATSGFDPSPPSGYRPPPALRRAFLYGFCCYAQSLSKNRGILYARAESGALGYEWEESLNFSRAQYKTRQDEESQVFKVAILGAAGTGKSAIMARLLNDGLPTSKKKALAYRHWKQIGQAGKGRKEKGGGALKQEDGSQGDSTLNVGTRMIHLASRAHPLFLNMYDAPVDGNARSTEAGSTAALDGAGAVLVTFDLRNRDSFLAATNAVAELRLRAGEDQKPPAKVVFAGNFADLAGKKGGGCEFQKAVDSYVKKHKDVVFVAPARKTAPPTKAPAPKRPASSASAASAASASVSSSSDSSASVPQPKKKAPARKAQARKAPTKKGAAKRAPAKGRGGKKAAAPARPPPSPASSTASTSAASAASSSSSSAVLDTSRSRPSLGGDAYRGSSKGGRKPRALKTLDANAKPKPAAKGVVKTGRRETRKFSFGKSQNDLDTSIAELDTRATIVFRGRLSGIGAAPKGLSRGDESFDENTDWRTSSAMDYI</sequence>
<accession>A0ABQ6NB81</accession>
<dbReference type="SUPFAM" id="SSF52540">
    <property type="entry name" value="P-loop containing nucleoside triphosphate hydrolases"/>
    <property type="match status" value="1"/>
</dbReference>
<dbReference type="PRINTS" id="PR00449">
    <property type="entry name" value="RASTRNSFRMNG"/>
</dbReference>
<feature type="region of interest" description="Disordered" evidence="1">
    <location>
        <begin position="387"/>
        <end position="553"/>
    </location>
</feature>
<feature type="compositionally biased region" description="Low complexity" evidence="1">
    <location>
        <begin position="475"/>
        <end position="494"/>
    </location>
</feature>
<evidence type="ECO:0000256" key="1">
    <source>
        <dbReference type="SAM" id="MobiDB-lite"/>
    </source>
</evidence>
<organism evidence="2 3">
    <name type="scientific">Tetraparma gracilis</name>
    <dbReference type="NCBI Taxonomy" id="2962635"/>
    <lineage>
        <taxon>Eukaryota</taxon>
        <taxon>Sar</taxon>
        <taxon>Stramenopiles</taxon>
        <taxon>Ochrophyta</taxon>
        <taxon>Bolidophyceae</taxon>
        <taxon>Parmales</taxon>
        <taxon>Triparmaceae</taxon>
        <taxon>Tetraparma</taxon>
    </lineage>
</organism>
<keyword evidence="3" id="KW-1185">Reference proteome</keyword>
<feature type="region of interest" description="Disordered" evidence="1">
    <location>
        <begin position="1"/>
        <end position="43"/>
    </location>
</feature>
<feature type="compositionally biased region" description="Low complexity" evidence="1">
    <location>
        <begin position="402"/>
        <end position="429"/>
    </location>
</feature>
<evidence type="ECO:0000313" key="2">
    <source>
        <dbReference type="EMBL" id="GMI53080.1"/>
    </source>
</evidence>
<evidence type="ECO:0000313" key="3">
    <source>
        <dbReference type="Proteomes" id="UP001165060"/>
    </source>
</evidence>
<name>A0ABQ6NB81_9STRA</name>
<feature type="compositionally biased region" description="Basic residues" evidence="1">
    <location>
        <begin position="430"/>
        <end position="462"/>
    </location>
</feature>
<reference evidence="2 3" key="1">
    <citation type="journal article" date="2023" name="Commun. Biol.">
        <title>Genome analysis of Parmales, the sister group of diatoms, reveals the evolutionary specialization of diatoms from phago-mixotrophs to photoautotrophs.</title>
        <authorList>
            <person name="Ban H."/>
            <person name="Sato S."/>
            <person name="Yoshikawa S."/>
            <person name="Yamada K."/>
            <person name="Nakamura Y."/>
            <person name="Ichinomiya M."/>
            <person name="Sato N."/>
            <person name="Blanc-Mathieu R."/>
            <person name="Endo H."/>
            <person name="Kuwata A."/>
            <person name="Ogata H."/>
        </authorList>
    </citation>
    <scope>NUCLEOTIDE SEQUENCE [LARGE SCALE GENOMIC DNA]</scope>
</reference>
<feature type="compositionally biased region" description="Polar residues" evidence="1">
    <location>
        <begin position="601"/>
        <end position="610"/>
    </location>
</feature>
<comment type="caution">
    <text evidence="2">The sequence shown here is derived from an EMBL/GenBank/DDBJ whole genome shotgun (WGS) entry which is preliminary data.</text>
</comment>
<feature type="region of interest" description="Disordered" evidence="1">
    <location>
        <begin position="583"/>
        <end position="610"/>
    </location>
</feature>
<feature type="compositionally biased region" description="Low complexity" evidence="1">
    <location>
        <begin position="8"/>
        <end position="28"/>
    </location>
</feature>
<dbReference type="EMBL" id="BRYB01006244">
    <property type="protein sequence ID" value="GMI53080.1"/>
    <property type="molecule type" value="Genomic_DNA"/>
</dbReference>
<proteinExistence type="predicted"/>
<protein>
    <submittedName>
        <fullName evidence="2">Uncharacterized protein</fullName>
    </submittedName>
</protein>